<dbReference type="Gene3D" id="2.10.260.10">
    <property type="match status" value="1"/>
</dbReference>
<dbReference type="Pfam" id="PF04014">
    <property type="entry name" value="MazE_antitoxin"/>
    <property type="match status" value="1"/>
</dbReference>
<gene>
    <name evidence="2" type="ORF">AMST5_02259</name>
</gene>
<evidence type="ECO:0000259" key="1">
    <source>
        <dbReference type="PROSITE" id="PS51740"/>
    </source>
</evidence>
<reference evidence="2" key="1">
    <citation type="submission" date="2023-07" db="EMBL/GenBank/DDBJ databases">
        <authorList>
            <person name="Pelsma A.J. K."/>
        </authorList>
    </citation>
    <scope>NUCLEOTIDE SEQUENCE</scope>
</reference>
<dbReference type="InterPro" id="IPR007159">
    <property type="entry name" value="SpoVT-AbrB_dom"/>
</dbReference>
<dbReference type="GO" id="GO:0003677">
    <property type="term" value="F:DNA binding"/>
    <property type="evidence" value="ECO:0007669"/>
    <property type="project" value="InterPro"/>
</dbReference>
<dbReference type="SUPFAM" id="SSF89447">
    <property type="entry name" value="AbrB/MazE/MraZ-like"/>
    <property type="match status" value="1"/>
</dbReference>
<dbReference type="InterPro" id="IPR037914">
    <property type="entry name" value="SpoVT-AbrB_sf"/>
</dbReference>
<name>A0AA48R9W3_9ZZZZ</name>
<dbReference type="PANTHER" id="PTHR40516">
    <property type="entry name" value="ANTITOXIN CHPS-RELATED"/>
    <property type="match status" value="1"/>
</dbReference>
<feature type="domain" description="SpoVT-AbrB" evidence="1">
    <location>
        <begin position="3"/>
        <end position="48"/>
    </location>
</feature>
<dbReference type="PANTHER" id="PTHR40516:SF1">
    <property type="entry name" value="ANTITOXIN CHPS-RELATED"/>
    <property type="match status" value="1"/>
</dbReference>
<sequence length="80" mass="8928">MRATIRKWGNSAAVRVPATVMEEAKLEIDQPVEVRVEDGRVVIEPVTPREFTLDELLAGVTRDNLHEEEGFGPPVGREAF</sequence>
<dbReference type="EMBL" id="OY288114">
    <property type="protein sequence ID" value="CAJ0870748.1"/>
    <property type="molecule type" value="Genomic_DNA"/>
</dbReference>
<dbReference type="InterPro" id="IPR039052">
    <property type="entry name" value="Antitox_PemI-like"/>
</dbReference>
<dbReference type="PROSITE" id="PS51740">
    <property type="entry name" value="SPOVT_ABRB"/>
    <property type="match status" value="1"/>
</dbReference>
<accession>A0AA48R9W3</accession>
<dbReference type="AlphaFoldDB" id="A0AA48R9W3"/>
<protein>
    <recommendedName>
        <fullName evidence="1">SpoVT-AbrB domain-containing protein</fullName>
    </recommendedName>
</protein>
<evidence type="ECO:0000313" key="2">
    <source>
        <dbReference type="EMBL" id="CAJ0870748.1"/>
    </source>
</evidence>
<proteinExistence type="predicted"/>
<dbReference type="SMART" id="SM00966">
    <property type="entry name" value="SpoVT_AbrB"/>
    <property type="match status" value="1"/>
</dbReference>
<dbReference type="GO" id="GO:0097351">
    <property type="term" value="F:toxin sequestering activity"/>
    <property type="evidence" value="ECO:0007669"/>
    <property type="project" value="InterPro"/>
</dbReference>
<organism evidence="2">
    <name type="scientific">freshwater sediment metagenome</name>
    <dbReference type="NCBI Taxonomy" id="556182"/>
    <lineage>
        <taxon>unclassified sequences</taxon>
        <taxon>metagenomes</taxon>
        <taxon>ecological metagenomes</taxon>
    </lineage>
</organism>